<protein>
    <submittedName>
        <fullName evidence="1">Uncharacterized protein</fullName>
    </submittedName>
</protein>
<proteinExistence type="predicted"/>
<dbReference type="RefSeq" id="WP_343892069.1">
    <property type="nucleotide sequence ID" value="NZ_BAAAEH010000050.1"/>
</dbReference>
<dbReference type="EMBL" id="JBDIME010000019">
    <property type="protein sequence ID" value="MEN2791680.1"/>
    <property type="molecule type" value="Genomic_DNA"/>
</dbReference>
<accession>A0ABU9Y7A2</accession>
<sequence length="199" mass="21955">MDHDPDWQRLVSRLKAAKTVKVVQYEVGDPITKDDREILKVMEAVPPPPPVMRLLEKANGLKLLWNGSPGGHAVQGSINILPLVQSALRAGATEESAPLEGVLWNDEYAPAIKKQLQEMAIFEALAGRSAHLTYRVGDKDARLFLVDDDRIEALVPDFVTVIGLIERFGGADGLREHLVHADWKDRLAKDETLQAIAAL</sequence>
<evidence type="ECO:0000313" key="2">
    <source>
        <dbReference type="Proteomes" id="UP001419910"/>
    </source>
</evidence>
<organism evidence="1 2">
    <name type="scientific">Sphingomonas oligophenolica</name>
    <dbReference type="NCBI Taxonomy" id="301154"/>
    <lineage>
        <taxon>Bacteria</taxon>
        <taxon>Pseudomonadati</taxon>
        <taxon>Pseudomonadota</taxon>
        <taxon>Alphaproteobacteria</taxon>
        <taxon>Sphingomonadales</taxon>
        <taxon>Sphingomonadaceae</taxon>
        <taxon>Sphingomonas</taxon>
    </lineage>
</organism>
<gene>
    <name evidence="1" type="ORF">ABC974_18765</name>
</gene>
<comment type="caution">
    <text evidence="1">The sequence shown here is derived from an EMBL/GenBank/DDBJ whole genome shotgun (WGS) entry which is preliminary data.</text>
</comment>
<dbReference type="Proteomes" id="UP001419910">
    <property type="component" value="Unassembled WGS sequence"/>
</dbReference>
<evidence type="ECO:0000313" key="1">
    <source>
        <dbReference type="EMBL" id="MEN2791680.1"/>
    </source>
</evidence>
<name>A0ABU9Y7A2_9SPHN</name>
<reference evidence="1 2" key="1">
    <citation type="submission" date="2024-05" db="EMBL/GenBank/DDBJ databases">
        <authorList>
            <person name="Liu Q."/>
            <person name="Xin Y.-H."/>
        </authorList>
    </citation>
    <scope>NUCLEOTIDE SEQUENCE [LARGE SCALE GENOMIC DNA]</scope>
    <source>
        <strain evidence="1 2">CGMCC 1.10181</strain>
    </source>
</reference>
<keyword evidence="2" id="KW-1185">Reference proteome</keyword>